<feature type="transmembrane region" description="Helical" evidence="1">
    <location>
        <begin position="68"/>
        <end position="87"/>
    </location>
</feature>
<feature type="transmembrane region" description="Helical" evidence="1">
    <location>
        <begin position="107"/>
        <end position="127"/>
    </location>
</feature>
<evidence type="ECO:0000313" key="2">
    <source>
        <dbReference type="EMBL" id="PZP49896.1"/>
    </source>
</evidence>
<name>A0A2W5GVM5_9SPHI</name>
<keyword evidence="1" id="KW-0812">Transmembrane</keyword>
<dbReference type="EMBL" id="QFOI01000090">
    <property type="protein sequence ID" value="PZP49896.1"/>
    <property type="molecule type" value="Genomic_DNA"/>
</dbReference>
<feature type="transmembrane region" description="Helical" evidence="1">
    <location>
        <begin position="24"/>
        <end position="48"/>
    </location>
</feature>
<accession>A0A2W5GVM5</accession>
<sequence length="209" mass="23549">MYSNKENLEALHDIRKIMNQSSRFIGLSGLSGIAAGICALFGAIVAHYEIERYWSDYVEGHPEKLRCTMLLVAVGTLIAALLSAWFFTYRKTMSKDGKIWSSNMKRLLLSLFIPLFAAGIFLLKMVYLGYDQIIAPGCLVFYGLALMNASKYTFKEVGNLGMCEIALGLICLFIPGYGLYFWTIGFGLLHIIYGGIMWNKYDKINETEQ</sequence>
<organism evidence="2 3">
    <name type="scientific">Pseudopedobacter saltans</name>
    <dbReference type="NCBI Taxonomy" id="151895"/>
    <lineage>
        <taxon>Bacteria</taxon>
        <taxon>Pseudomonadati</taxon>
        <taxon>Bacteroidota</taxon>
        <taxon>Sphingobacteriia</taxon>
        <taxon>Sphingobacteriales</taxon>
        <taxon>Sphingobacteriaceae</taxon>
        <taxon>Pseudopedobacter</taxon>
    </lineage>
</organism>
<proteinExistence type="predicted"/>
<gene>
    <name evidence="2" type="ORF">DI598_06810</name>
</gene>
<evidence type="ECO:0000256" key="1">
    <source>
        <dbReference type="SAM" id="Phobius"/>
    </source>
</evidence>
<comment type="caution">
    <text evidence="2">The sequence shown here is derived from an EMBL/GenBank/DDBJ whole genome shotgun (WGS) entry which is preliminary data.</text>
</comment>
<protein>
    <submittedName>
        <fullName evidence="2">Uncharacterized protein</fullName>
    </submittedName>
</protein>
<dbReference type="AlphaFoldDB" id="A0A2W5GVM5"/>
<evidence type="ECO:0000313" key="3">
    <source>
        <dbReference type="Proteomes" id="UP000249645"/>
    </source>
</evidence>
<dbReference type="Proteomes" id="UP000249645">
    <property type="component" value="Unassembled WGS sequence"/>
</dbReference>
<feature type="transmembrane region" description="Helical" evidence="1">
    <location>
        <begin position="166"/>
        <end position="193"/>
    </location>
</feature>
<reference evidence="2 3" key="1">
    <citation type="submission" date="2017-11" db="EMBL/GenBank/DDBJ databases">
        <title>Infants hospitalized years apart are colonized by the same room-sourced microbial strains.</title>
        <authorList>
            <person name="Brooks B."/>
            <person name="Olm M.R."/>
            <person name="Firek B.A."/>
            <person name="Baker R."/>
            <person name="Thomas B.C."/>
            <person name="Morowitz M.J."/>
            <person name="Banfield J.F."/>
        </authorList>
    </citation>
    <scope>NUCLEOTIDE SEQUENCE [LARGE SCALE GENOMIC DNA]</scope>
    <source>
        <strain evidence="2">S2_009_000_R2_76</strain>
    </source>
</reference>
<keyword evidence="1" id="KW-1133">Transmembrane helix</keyword>
<feature type="transmembrane region" description="Helical" evidence="1">
    <location>
        <begin position="133"/>
        <end position="154"/>
    </location>
</feature>
<keyword evidence="1" id="KW-0472">Membrane</keyword>